<gene>
    <name evidence="3" type="ORF">HCR_06910</name>
</gene>
<dbReference type="RefSeq" id="WP_286337578.1">
    <property type="nucleotide sequence ID" value="NZ_AP027370.1"/>
</dbReference>
<dbReference type="InterPro" id="IPR015168">
    <property type="entry name" value="SsuA/THI5"/>
</dbReference>
<dbReference type="PIRSF" id="PIRSF027386">
    <property type="entry name" value="UCP027386_ABC_sbc_TM0202"/>
    <property type="match status" value="1"/>
</dbReference>
<feature type="chain" id="PRO_5045552803" evidence="1">
    <location>
        <begin position="20"/>
        <end position="324"/>
    </location>
</feature>
<feature type="domain" description="SsuA/THI5-like" evidence="2">
    <location>
        <begin position="109"/>
        <end position="261"/>
    </location>
</feature>
<dbReference type="Pfam" id="PF09084">
    <property type="entry name" value="NMT1"/>
    <property type="match status" value="1"/>
</dbReference>
<name>A0ABN6WTJ5_9BACT</name>
<dbReference type="InterPro" id="IPR027024">
    <property type="entry name" value="UCP027386_ABC_sbc_TM0202"/>
</dbReference>
<dbReference type="EMBL" id="AP027370">
    <property type="protein sequence ID" value="BDY12379.1"/>
    <property type="molecule type" value="Genomic_DNA"/>
</dbReference>
<accession>A0ABN6WTJ5</accession>
<keyword evidence="4" id="KW-1185">Reference proteome</keyword>
<dbReference type="Gene3D" id="3.40.190.10">
    <property type="entry name" value="Periplasmic binding protein-like II"/>
    <property type="match status" value="2"/>
</dbReference>
<protein>
    <submittedName>
        <fullName evidence="3">Nitrate ABC transporter substrate-binding protein</fullName>
    </submittedName>
</protein>
<dbReference type="Proteomes" id="UP001321445">
    <property type="component" value="Chromosome"/>
</dbReference>
<dbReference type="PANTHER" id="PTHR30024">
    <property type="entry name" value="ALIPHATIC SULFONATES-BINDING PROTEIN-RELATED"/>
    <property type="match status" value="1"/>
</dbReference>
<evidence type="ECO:0000256" key="1">
    <source>
        <dbReference type="SAM" id="SignalP"/>
    </source>
</evidence>
<feature type="signal peptide" evidence="1">
    <location>
        <begin position="1"/>
        <end position="19"/>
    </location>
</feature>
<dbReference type="SUPFAM" id="SSF53850">
    <property type="entry name" value="Periplasmic binding protein-like II"/>
    <property type="match status" value="1"/>
</dbReference>
<dbReference type="PANTHER" id="PTHR30024:SF46">
    <property type="entry name" value="ABC TRANSPORTER, SUBSTRATE-BINDING LIPOPROTEIN"/>
    <property type="match status" value="1"/>
</dbReference>
<evidence type="ECO:0000313" key="4">
    <source>
        <dbReference type="Proteomes" id="UP001321445"/>
    </source>
</evidence>
<proteinExistence type="predicted"/>
<sequence>MLKKIVMLGALLIATATFAAQKLEKIVIAGPAANVSHPIFHMIETGALKDVAKKVEFRLWNNPDQLRAMIINKEVDFVAIPTNVGAILYNKKQPIQLLNVSVWGILQILVRDRSIDTLEKLRGKSLVVPWRGDMPDIVLRSIMKEKGISKKEIKLIYVSNPMDAAQQLIMRRQDNALLPEPATSMVLRKTKSFPVSIVAPELYRGIDLQKEWGAAFGTESKIAQAGMAVVGDIRQNKAVIEAFEKAYKEAMAWYKAHPKEAGEMVVKQIKMFTPEAVADSIAHVQLDVVPAKEARKDIEFFFTQMKNDSPKIIGGALPDEGFYY</sequence>
<keyword evidence="1" id="KW-0732">Signal</keyword>
<evidence type="ECO:0000313" key="3">
    <source>
        <dbReference type="EMBL" id="BDY12379.1"/>
    </source>
</evidence>
<evidence type="ECO:0000259" key="2">
    <source>
        <dbReference type="Pfam" id="PF09084"/>
    </source>
</evidence>
<reference evidence="3 4" key="1">
    <citation type="submission" date="2023-03" db="EMBL/GenBank/DDBJ databases">
        <title>Description of Hydrogenimonas sp. ISO32.</title>
        <authorList>
            <person name="Mino S."/>
            <person name="Fukazawa S."/>
            <person name="Sawabe T."/>
        </authorList>
    </citation>
    <scope>NUCLEOTIDE SEQUENCE [LARGE SCALE GENOMIC DNA]</scope>
    <source>
        <strain evidence="3 4">ISO32</strain>
    </source>
</reference>
<organism evidence="3 4">
    <name type="scientific">Hydrogenimonas cancrithermarum</name>
    <dbReference type="NCBI Taxonomy" id="2993563"/>
    <lineage>
        <taxon>Bacteria</taxon>
        <taxon>Pseudomonadati</taxon>
        <taxon>Campylobacterota</taxon>
        <taxon>Epsilonproteobacteria</taxon>
        <taxon>Campylobacterales</taxon>
        <taxon>Hydrogenimonadaceae</taxon>
        <taxon>Hydrogenimonas</taxon>
    </lineage>
</organism>